<evidence type="ECO:0000313" key="3">
    <source>
        <dbReference type="Proteomes" id="UP000245974"/>
    </source>
</evidence>
<accession>A0A2U3MWF2</accession>
<dbReference type="AlphaFoldDB" id="A0A2U3MWF2"/>
<dbReference type="RefSeq" id="WP_121973277.1">
    <property type="nucleotide sequence ID" value="NZ_OOGT01000028.1"/>
</dbReference>
<organism evidence="2 3">
    <name type="scientific">Acinetobacter stercoris</name>
    <dbReference type="NCBI Taxonomy" id="2126983"/>
    <lineage>
        <taxon>Bacteria</taxon>
        <taxon>Pseudomonadati</taxon>
        <taxon>Pseudomonadota</taxon>
        <taxon>Gammaproteobacteria</taxon>
        <taxon>Moraxellales</taxon>
        <taxon>Moraxellaceae</taxon>
        <taxon>Acinetobacter</taxon>
    </lineage>
</organism>
<evidence type="ECO:0000256" key="1">
    <source>
        <dbReference type="SAM" id="SignalP"/>
    </source>
</evidence>
<evidence type="ECO:0008006" key="4">
    <source>
        <dbReference type="Google" id="ProtNLM"/>
    </source>
</evidence>
<dbReference type="OrthoDB" id="8605367at2"/>
<dbReference type="EMBL" id="OOGT01000028">
    <property type="protein sequence ID" value="SPL69760.1"/>
    <property type="molecule type" value="Genomic_DNA"/>
</dbReference>
<feature type="chain" id="PRO_5015451871" description="DUF3829 domain-containing protein" evidence="1">
    <location>
        <begin position="21"/>
        <end position="341"/>
    </location>
</feature>
<feature type="signal peptide" evidence="1">
    <location>
        <begin position="1"/>
        <end position="20"/>
    </location>
</feature>
<reference evidence="3" key="1">
    <citation type="submission" date="2018-03" db="EMBL/GenBank/DDBJ databases">
        <authorList>
            <person name="Blom J."/>
        </authorList>
    </citation>
    <scope>NUCLEOTIDE SEQUENCE [LARGE SCALE GENOMIC DNA]</scope>
    <source>
        <strain evidence="3">KPC-SM-21</strain>
    </source>
</reference>
<dbReference type="InParanoid" id="A0A2U3MWF2"/>
<proteinExistence type="predicted"/>
<keyword evidence="1" id="KW-0732">Signal</keyword>
<gene>
    <name evidence="2" type="ORF">KPC_0938</name>
</gene>
<dbReference type="Proteomes" id="UP000245974">
    <property type="component" value="Unassembled WGS sequence"/>
</dbReference>
<name>A0A2U3MWF2_9GAMM</name>
<protein>
    <recommendedName>
        <fullName evidence="4">DUF3829 domain-containing protein</fullName>
    </recommendedName>
</protein>
<evidence type="ECO:0000313" key="2">
    <source>
        <dbReference type="EMBL" id="SPL69760.1"/>
    </source>
</evidence>
<keyword evidence="3" id="KW-1185">Reference proteome</keyword>
<sequence>MMKKLAYLFLILYLVLQLTACQKPESSYPNENAVIQDKLILEKPFQNCRDLSNANKYFKQHFAPEALMAFNQRLKTCLKNLPLAQRYQWMEKAQNIYLNQIKLMSSQMQSYITETSSEGYSLSKDDLNTLFTQLDPHEQYLAKHQKALYFYQYNLGEGEFTLTQDPRYYFEIFATSLPKEDQIYLQQELKESTSISGSIDKDAGLSVSFTQLGDWITFWENYIQRYPKAHFSDQAHLNIQAYQKYLFLGLENTPVFEFDDNYVQIDPDALSAIEKLAKTPSASGLKAQKLLQYVQQFQTDNYANAAKSQEQYNARMIEIQEKYERFQDHYAEDLSKILDLR</sequence>